<gene>
    <name evidence="1" type="ORF">K0M31_005793</name>
</gene>
<comment type="caution">
    <text evidence="1">The sequence shown here is derived from an EMBL/GenBank/DDBJ whole genome shotgun (WGS) entry which is preliminary data.</text>
</comment>
<dbReference type="AlphaFoldDB" id="A0AA40FUM8"/>
<name>A0AA40FUM8_9HYME</name>
<proteinExistence type="predicted"/>
<accession>A0AA40FUM8</accession>
<evidence type="ECO:0000313" key="1">
    <source>
        <dbReference type="EMBL" id="KAK1125425.1"/>
    </source>
</evidence>
<sequence>MEKLVPQWRNSGASLQIVAKQRSFTQYRQQGLLTASPEPVPGASSPIALATTESEHATRIIGNGAAAARCEVWWKILERHKKKKRDYRGKNQQRDDGIKKRESAQGVECCEGYWKGVRNVETYCKPKNERVKCVLSVAMRKTENERNFKRRNPLNARNSCQKIGEKRVMGYKIKKENRKKRDKYKKT</sequence>
<organism evidence="1 2">
    <name type="scientific">Melipona bicolor</name>
    <dbReference type="NCBI Taxonomy" id="60889"/>
    <lineage>
        <taxon>Eukaryota</taxon>
        <taxon>Metazoa</taxon>
        <taxon>Ecdysozoa</taxon>
        <taxon>Arthropoda</taxon>
        <taxon>Hexapoda</taxon>
        <taxon>Insecta</taxon>
        <taxon>Pterygota</taxon>
        <taxon>Neoptera</taxon>
        <taxon>Endopterygota</taxon>
        <taxon>Hymenoptera</taxon>
        <taxon>Apocrita</taxon>
        <taxon>Aculeata</taxon>
        <taxon>Apoidea</taxon>
        <taxon>Anthophila</taxon>
        <taxon>Apidae</taxon>
        <taxon>Melipona</taxon>
    </lineage>
</organism>
<keyword evidence="2" id="KW-1185">Reference proteome</keyword>
<protein>
    <submittedName>
        <fullName evidence="1">Uncharacterized protein</fullName>
    </submittedName>
</protein>
<dbReference type="EMBL" id="JAHYIQ010000016">
    <property type="protein sequence ID" value="KAK1125425.1"/>
    <property type="molecule type" value="Genomic_DNA"/>
</dbReference>
<reference evidence="1" key="1">
    <citation type="submission" date="2021-10" db="EMBL/GenBank/DDBJ databases">
        <title>Melipona bicolor Genome sequencing and assembly.</title>
        <authorList>
            <person name="Araujo N.S."/>
            <person name="Arias M.C."/>
        </authorList>
    </citation>
    <scope>NUCLEOTIDE SEQUENCE</scope>
    <source>
        <strain evidence="1">USP_2M_L1-L4_2017</strain>
        <tissue evidence="1">Whole body</tissue>
    </source>
</reference>
<dbReference type="Proteomes" id="UP001177670">
    <property type="component" value="Unassembled WGS sequence"/>
</dbReference>
<evidence type="ECO:0000313" key="2">
    <source>
        <dbReference type="Proteomes" id="UP001177670"/>
    </source>
</evidence>